<dbReference type="Proteomes" id="UP000475249">
    <property type="component" value="Unassembled WGS sequence"/>
</dbReference>
<organism evidence="1 2">
    <name type="scientific">Poritiphilus flavus</name>
    <dbReference type="NCBI Taxonomy" id="2697053"/>
    <lineage>
        <taxon>Bacteria</taxon>
        <taxon>Pseudomonadati</taxon>
        <taxon>Bacteroidota</taxon>
        <taxon>Flavobacteriia</taxon>
        <taxon>Flavobacteriales</taxon>
        <taxon>Flavobacteriaceae</taxon>
        <taxon>Poritiphilus</taxon>
    </lineage>
</organism>
<keyword evidence="2" id="KW-1185">Reference proteome</keyword>
<accession>A0A6L9E7N3</accession>
<dbReference type="EMBL" id="WXYO01000001">
    <property type="protein sequence ID" value="NAS10795.1"/>
    <property type="molecule type" value="Genomic_DNA"/>
</dbReference>
<comment type="caution">
    <text evidence="1">The sequence shown here is derived from an EMBL/GenBank/DDBJ whole genome shotgun (WGS) entry which is preliminary data.</text>
</comment>
<evidence type="ECO:0000313" key="1">
    <source>
        <dbReference type="EMBL" id="NAS10795.1"/>
    </source>
</evidence>
<proteinExistence type="predicted"/>
<dbReference type="PROSITE" id="PS51257">
    <property type="entry name" value="PROKAR_LIPOPROTEIN"/>
    <property type="match status" value="1"/>
</dbReference>
<protein>
    <submittedName>
        <fullName evidence="1">Uncharacterized protein</fullName>
    </submittedName>
</protein>
<sequence length="370" mass="40537">MKRSITTALIAGAIILASCSKDDKETDGGISDDAVEQLENTPLQANEVSDNMIILGATKNDGAPPTPNDGISLDLSGAENTAFLSEGFNIPLSSNGNLVGAYLQIKANDGELADSYFDIDINANQAGKTASSILKSWKEKSGITRKEDDVTLDVDFEAAIEPGTFCYVLCVYDGEGNISNPQEVCVTVESWGGKSEAAGKWNYVKEDVTHDGETESYSVGEPDCYVFTDFCANQEEYQASECYTLEYGILEINTDGTFSLDFKGEDENLNYEASYNQCEAVYDAKTVYRVQTSGYWAYVDDENRLTLVGYEFSIEEEGASESETLEDGEGELVYDGQAFFDGNMLKILEEEDEDGDGVSDSTYEYFFEKD</sequence>
<dbReference type="RefSeq" id="WP_161433582.1">
    <property type="nucleotide sequence ID" value="NZ_WXYO01000001.1"/>
</dbReference>
<gene>
    <name evidence="1" type="ORF">GTQ38_02205</name>
</gene>
<evidence type="ECO:0000313" key="2">
    <source>
        <dbReference type="Proteomes" id="UP000475249"/>
    </source>
</evidence>
<name>A0A6L9E7N3_9FLAO</name>
<dbReference type="AlphaFoldDB" id="A0A6L9E7N3"/>
<reference evidence="1 2" key="1">
    <citation type="submission" date="2020-01" db="EMBL/GenBank/DDBJ databases">
        <title>Bacteria diversity of Porities sp.</title>
        <authorList>
            <person name="Wang G."/>
        </authorList>
    </citation>
    <scope>NUCLEOTIDE SEQUENCE [LARGE SCALE GENOMIC DNA]</scope>
    <source>
        <strain evidence="1 2">R33</strain>
    </source>
</reference>